<reference evidence="2 3" key="1">
    <citation type="submission" date="2019-04" db="EMBL/GenBank/DDBJ databases">
        <title>Comparative genomics and transcriptomics to analyze fruiting body development in filamentous ascomycetes.</title>
        <authorList>
            <consortium name="DOE Joint Genome Institute"/>
            <person name="Lutkenhaus R."/>
            <person name="Traeger S."/>
            <person name="Breuer J."/>
            <person name="Kuo A."/>
            <person name="Lipzen A."/>
            <person name="Pangilinan J."/>
            <person name="Dilworth D."/>
            <person name="Sandor L."/>
            <person name="Poggeler S."/>
            <person name="Barry K."/>
            <person name="Grigoriev I.V."/>
            <person name="Nowrousian M."/>
        </authorList>
    </citation>
    <scope>NUCLEOTIDE SEQUENCE [LARGE SCALE GENOMIC DNA]</scope>
    <source>
        <strain evidence="2 3">CBS 389.68</strain>
    </source>
</reference>
<proteinExistence type="predicted"/>
<dbReference type="AlphaFoldDB" id="A0A4S2MX21"/>
<dbReference type="Proteomes" id="UP000298138">
    <property type="component" value="Unassembled WGS sequence"/>
</dbReference>
<accession>A0A4S2MX21</accession>
<feature type="compositionally biased region" description="Polar residues" evidence="1">
    <location>
        <begin position="147"/>
        <end position="166"/>
    </location>
</feature>
<protein>
    <submittedName>
        <fullName evidence="2">Uncharacterized protein</fullName>
    </submittedName>
</protein>
<evidence type="ECO:0000256" key="1">
    <source>
        <dbReference type="SAM" id="MobiDB-lite"/>
    </source>
</evidence>
<sequence length="277" mass="30995">MTSPGPEFPHPLEWKEYLEIWATASEIAQTQNNSIHDFEAEPVSDLEVRRRLMWGWRPQGGTPWNTPVVGSVSGMGLKYEAVEGDEEDAEEDPEDEDEDDDRRQNSKQDGSPAGEEFEFDFEFYRVDVSPNPENTAMNPYPHPPPSISESNLRKSTSSTASYSPTQSLNDYSDSDNSLSFAEARSEVYYSESESPSGSSSSQLPTMETVESSDGDWEVEDGKPGELEERFEVVEEGGELGTSPNGRSEWEKRKRRWSMRLTGKSRGKVEGGGRGGVW</sequence>
<evidence type="ECO:0000313" key="3">
    <source>
        <dbReference type="Proteomes" id="UP000298138"/>
    </source>
</evidence>
<feature type="compositionally biased region" description="Basic residues" evidence="1">
    <location>
        <begin position="252"/>
        <end position="265"/>
    </location>
</feature>
<keyword evidence="3" id="KW-1185">Reference proteome</keyword>
<feature type="compositionally biased region" description="Low complexity" evidence="1">
    <location>
        <begin position="167"/>
        <end position="179"/>
    </location>
</feature>
<dbReference type="EMBL" id="ML220120">
    <property type="protein sequence ID" value="TGZ81229.1"/>
    <property type="molecule type" value="Genomic_DNA"/>
</dbReference>
<feature type="compositionally biased region" description="Low complexity" evidence="1">
    <location>
        <begin position="186"/>
        <end position="201"/>
    </location>
</feature>
<feature type="compositionally biased region" description="Acidic residues" evidence="1">
    <location>
        <begin position="82"/>
        <end position="100"/>
    </location>
</feature>
<gene>
    <name evidence="2" type="ORF">EX30DRAFT_363943</name>
</gene>
<evidence type="ECO:0000313" key="2">
    <source>
        <dbReference type="EMBL" id="TGZ81229.1"/>
    </source>
</evidence>
<dbReference type="InParanoid" id="A0A4S2MX21"/>
<organism evidence="2 3">
    <name type="scientific">Ascodesmis nigricans</name>
    <dbReference type="NCBI Taxonomy" id="341454"/>
    <lineage>
        <taxon>Eukaryota</taxon>
        <taxon>Fungi</taxon>
        <taxon>Dikarya</taxon>
        <taxon>Ascomycota</taxon>
        <taxon>Pezizomycotina</taxon>
        <taxon>Pezizomycetes</taxon>
        <taxon>Pezizales</taxon>
        <taxon>Ascodesmidaceae</taxon>
        <taxon>Ascodesmis</taxon>
    </lineage>
</organism>
<feature type="region of interest" description="Disordered" evidence="1">
    <location>
        <begin position="82"/>
        <end position="277"/>
    </location>
</feature>
<feature type="compositionally biased region" description="Basic and acidic residues" evidence="1">
    <location>
        <begin position="219"/>
        <end position="232"/>
    </location>
</feature>
<name>A0A4S2MX21_9PEZI</name>